<accession>A0A7J9IP55</accession>
<dbReference type="AlphaFoldDB" id="A0A7J9IP55"/>
<keyword evidence="2" id="KW-1185">Reference proteome</keyword>
<name>A0A7J9IP55_9ROSI</name>
<sequence>MHQKRVRWEEEEEKTNEIENAEATLHSFIKSGHVKHVENVQNELQNSELYI</sequence>
<comment type="caution">
    <text evidence="1">The sequence shown here is derived from an EMBL/GenBank/DDBJ whole genome shotgun (WGS) entry which is preliminary data.</text>
</comment>
<gene>
    <name evidence="1" type="ORF">Goarm_020585</name>
</gene>
<dbReference type="EMBL" id="JABFAE010000002">
    <property type="protein sequence ID" value="MBA0823891.1"/>
    <property type="molecule type" value="Genomic_DNA"/>
</dbReference>
<organism evidence="1 2">
    <name type="scientific">Gossypium armourianum</name>
    <dbReference type="NCBI Taxonomy" id="34283"/>
    <lineage>
        <taxon>Eukaryota</taxon>
        <taxon>Viridiplantae</taxon>
        <taxon>Streptophyta</taxon>
        <taxon>Embryophyta</taxon>
        <taxon>Tracheophyta</taxon>
        <taxon>Spermatophyta</taxon>
        <taxon>Magnoliopsida</taxon>
        <taxon>eudicotyledons</taxon>
        <taxon>Gunneridae</taxon>
        <taxon>Pentapetalae</taxon>
        <taxon>rosids</taxon>
        <taxon>malvids</taxon>
        <taxon>Malvales</taxon>
        <taxon>Malvaceae</taxon>
        <taxon>Malvoideae</taxon>
        <taxon>Gossypium</taxon>
    </lineage>
</organism>
<evidence type="ECO:0000313" key="1">
    <source>
        <dbReference type="EMBL" id="MBA0823891.1"/>
    </source>
</evidence>
<proteinExistence type="predicted"/>
<reference evidence="1 2" key="1">
    <citation type="journal article" date="2019" name="Genome Biol. Evol.">
        <title>Insights into the evolution of the New World diploid cottons (Gossypium, subgenus Houzingenia) based on genome sequencing.</title>
        <authorList>
            <person name="Grover C.E."/>
            <person name="Arick M.A. 2nd"/>
            <person name="Thrash A."/>
            <person name="Conover J.L."/>
            <person name="Sanders W.S."/>
            <person name="Peterson D.G."/>
            <person name="Frelichowski J.E."/>
            <person name="Scheffler J.A."/>
            <person name="Scheffler B.E."/>
            <person name="Wendel J.F."/>
        </authorList>
    </citation>
    <scope>NUCLEOTIDE SEQUENCE [LARGE SCALE GENOMIC DNA]</scope>
    <source>
        <strain evidence="1">6</strain>
        <tissue evidence="1">Leaf</tissue>
    </source>
</reference>
<dbReference type="Proteomes" id="UP000593575">
    <property type="component" value="Unassembled WGS sequence"/>
</dbReference>
<protein>
    <submittedName>
        <fullName evidence="1">Uncharacterized protein</fullName>
    </submittedName>
</protein>
<evidence type="ECO:0000313" key="2">
    <source>
        <dbReference type="Proteomes" id="UP000593575"/>
    </source>
</evidence>